<dbReference type="InterPro" id="IPR011009">
    <property type="entry name" value="Kinase-like_dom_sf"/>
</dbReference>
<feature type="region of interest" description="Disordered" evidence="1">
    <location>
        <begin position="179"/>
        <end position="220"/>
    </location>
</feature>
<keyword evidence="3" id="KW-1185">Reference proteome</keyword>
<dbReference type="SUPFAM" id="SSF56112">
    <property type="entry name" value="Protein kinase-like (PK-like)"/>
    <property type="match status" value="2"/>
</dbReference>
<dbReference type="AlphaFoldDB" id="A0A167UPI5"/>
<feature type="compositionally biased region" description="Low complexity" evidence="1">
    <location>
        <begin position="200"/>
        <end position="220"/>
    </location>
</feature>
<evidence type="ECO:0000313" key="2">
    <source>
        <dbReference type="EMBL" id="OAA61774.1"/>
    </source>
</evidence>
<sequence length="583" mass="65331">MKNLTPSALKRVKFDLSKLLALAAKLRGRPCHCDRDQPAMNGGMNWAISLTFDDGVDWIFRSPEPYTFSDDVLAKMLVSEVATMQCIKEHTSIPVPDVFSFSETKHNDIGVPYILQSKAPGRNLHDDSFAARHGRPGISDDQKHKIMLQLGVFARQLARLQFPCIGSLMPVGKGQTCQGRSRCADTAENDNHSDQGSDHSSVGSNQVSGSNNSYNDSSASSNGNFGDHRFIYDADYVVGECLAPAFEWQWRHDLEDLDRGPFYSESAYLNGLAMTLYRQAQEMAMTNHVLRAPVPERHDYATMEEYLAAIARWNDFVTLGGKTESSSNRLEYCMVAEILRDRVVPRLCDKKTEEGGAGDEVDYGSGFPLMHPDLHGGNIFVDDDMNVTCIIDWSSATTVPVAQLLSTPNFWGGNPRFAACFRTTASAALPTQANDAGRDAFWAKTDKFRLFEELARSVRTRDYDCFFELLADQITDRDELFALLMDYVVKPQNKALLAKLREEETPSDDLADDECRRFRLREKEGELNALAVARKLTLMREMNVSFVADKRLWKWLNAAIGSEQYIRKEGGQDATQIGTTENV</sequence>
<reference evidence="2 3" key="1">
    <citation type="journal article" date="2016" name="Genome Biol. Evol.">
        <title>Divergent and convergent evolution of fungal pathogenicity.</title>
        <authorList>
            <person name="Shang Y."/>
            <person name="Xiao G."/>
            <person name="Zheng P."/>
            <person name="Cen K."/>
            <person name="Zhan S."/>
            <person name="Wang C."/>
        </authorList>
    </citation>
    <scope>NUCLEOTIDE SEQUENCE [LARGE SCALE GENOMIC DNA]</scope>
    <source>
        <strain evidence="2 3">RCEF 264</strain>
    </source>
</reference>
<dbReference type="Proteomes" id="UP000076874">
    <property type="component" value="Unassembled WGS sequence"/>
</dbReference>
<comment type="caution">
    <text evidence="2">The sequence shown here is derived from an EMBL/GenBank/DDBJ whole genome shotgun (WGS) entry which is preliminary data.</text>
</comment>
<keyword evidence="2" id="KW-0808">Transferase</keyword>
<feature type="compositionally biased region" description="Basic and acidic residues" evidence="1">
    <location>
        <begin position="182"/>
        <end position="197"/>
    </location>
</feature>
<protein>
    <submittedName>
        <fullName evidence="2">Protein kinase-like domain protein</fullName>
    </submittedName>
</protein>
<evidence type="ECO:0000256" key="1">
    <source>
        <dbReference type="SAM" id="MobiDB-lite"/>
    </source>
</evidence>
<dbReference type="GO" id="GO:0016301">
    <property type="term" value="F:kinase activity"/>
    <property type="evidence" value="ECO:0007669"/>
    <property type="project" value="UniProtKB-KW"/>
</dbReference>
<dbReference type="STRING" id="1081102.A0A167UPI5"/>
<dbReference type="EMBL" id="AZHD01000007">
    <property type="protein sequence ID" value="OAA61774.1"/>
    <property type="molecule type" value="Genomic_DNA"/>
</dbReference>
<dbReference type="PANTHER" id="PTHR21310:SF15">
    <property type="entry name" value="AMINOGLYCOSIDE PHOSPHOTRANSFERASE DOMAIN-CONTAINING PROTEIN"/>
    <property type="match status" value="1"/>
</dbReference>
<keyword evidence="2" id="KW-0418">Kinase</keyword>
<dbReference type="PANTHER" id="PTHR21310">
    <property type="entry name" value="AMINOGLYCOSIDE PHOSPHOTRANSFERASE-RELATED-RELATED"/>
    <property type="match status" value="1"/>
</dbReference>
<organism evidence="2 3">
    <name type="scientific">Niveomyces insectorum RCEF 264</name>
    <dbReference type="NCBI Taxonomy" id="1081102"/>
    <lineage>
        <taxon>Eukaryota</taxon>
        <taxon>Fungi</taxon>
        <taxon>Dikarya</taxon>
        <taxon>Ascomycota</taxon>
        <taxon>Pezizomycotina</taxon>
        <taxon>Sordariomycetes</taxon>
        <taxon>Hypocreomycetidae</taxon>
        <taxon>Hypocreales</taxon>
        <taxon>Cordycipitaceae</taxon>
        <taxon>Niveomyces</taxon>
    </lineage>
</organism>
<proteinExistence type="predicted"/>
<name>A0A167UPI5_9HYPO</name>
<dbReference type="OrthoDB" id="3645574at2759"/>
<dbReference type="InterPro" id="IPR051678">
    <property type="entry name" value="AGP_Transferase"/>
</dbReference>
<gene>
    <name evidence="2" type="ORF">SPI_04633</name>
</gene>
<evidence type="ECO:0000313" key="3">
    <source>
        <dbReference type="Proteomes" id="UP000076874"/>
    </source>
</evidence>
<accession>A0A167UPI5</accession>